<evidence type="ECO:0000256" key="4">
    <source>
        <dbReference type="ARBA" id="ARBA00022989"/>
    </source>
</evidence>
<feature type="transmembrane region" description="Helical" evidence="6">
    <location>
        <begin position="316"/>
        <end position="340"/>
    </location>
</feature>
<dbReference type="InterPro" id="IPR020846">
    <property type="entry name" value="MFS_dom"/>
</dbReference>
<dbReference type="Proteomes" id="UP000504635">
    <property type="component" value="Unplaced"/>
</dbReference>
<feature type="transmembrane region" description="Helical" evidence="6">
    <location>
        <begin position="388"/>
        <end position="406"/>
    </location>
</feature>
<evidence type="ECO:0000313" key="9">
    <source>
        <dbReference type="RefSeq" id="XP_030757461.1"/>
    </source>
</evidence>
<feature type="transmembrane region" description="Helical" evidence="6">
    <location>
        <begin position="145"/>
        <end position="162"/>
    </location>
</feature>
<dbReference type="PROSITE" id="PS50850">
    <property type="entry name" value="MFS"/>
    <property type="match status" value="1"/>
</dbReference>
<evidence type="ECO:0000256" key="6">
    <source>
        <dbReference type="SAM" id="Phobius"/>
    </source>
</evidence>
<evidence type="ECO:0000313" key="8">
    <source>
        <dbReference type="Proteomes" id="UP000504635"/>
    </source>
</evidence>
<feature type="transmembrane region" description="Helical" evidence="6">
    <location>
        <begin position="441"/>
        <end position="463"/>
    </location>
</feature>
<dbReference type="KEGG" id="soy:115883265"/>
<gene>
    <name evidence="9" type="primary">LOC115883265</name>
</gene>
<dbReference type="GeneID" id="115883265"/>
<feature type="transmembrane region" description="Helical" evidence="6">
    <location>
        <begin position="174"/>
        <end position="195"/>
    </location>
</feature>
<dbReference type="GO" id="GO:0016020">
    <property type="term" value="C:membrane"/>
    <property type="evidence" value="ECO:0007669"/>
    <property type="project" value="UniProtKB-SubCell"/>
</dbReference>
<feature type="transmembrane region" description="Helical" evidence="6">
    <location>
        <begin position="418"/>
        <end position="435"/>
    </location>
</feature>
<dbReference type="InterPro" id="IPR036259">
    <property type="entry name" value="MFS_trans_sf"/>
</dbReference>
<name>A0A6J2Y2F5_SITOR</name>
<feature type="transmembrane region" description="Helical" evidence="6">
    <location>
        <begin position="92"/>
        <end position="111"/>
    </location>
</feature>
<reference evidence="9" key="1">
    <citation type="submission" date="2025-08" db="UniProtKB">
        <authorList>
            <consortium name="RefSeq"/>
        </authorList>
    </citation>
    <scope>IDENTIFICATION</scope>
    <source>
        <tissue evidence="9">Gonads</tissue>
    </source>
</reference>
<accession>A0A6J2Y2F5</accession>
<keyword evidence="2" id="KW-0813">Transport</keyword>
<keyword evidence="5 6" id="KW-0472">Membrane</keyword>
<dbReference type="RefSeq" id="XP_030757461.1">
    <property type="nucleotide sequence ID" value="XM_030901601.1"/>
</dbReference>
<evidence type="ECO:0000256" key="1">
    <source>
        <dbReference type="ARBA" id="ARBA00004141"/>
    </source>
</evidence>
<feature type="transmembrane region" description="Helical" evidence="6">
    <location>
        <begin position="505"/>
        <end position="524"/>
    </location>
</feature>
<dbReference type="GO" id="GO:0022857">
    <property type="term" value="F:transmembrane transporter activity"/>
    <property type="evidence" value="ECO:0007669"/>
    <property type="project" value="InterPro"/>
</dbReference>
<organism evidence="8 9">
    <name type="scientific">Sitophilus oryzae</name>
    <name type="common">Rice weevil</name>
    <name type="synonym">Curculio oryzae</name>
    <dbReference type="NCBI Taxonomy" id="7048"/>
    <lineage>
        <taxon>Eukaryota</taxon>
        <taxon>Metazoa</taxon>
        <taxon>Ecdysozoa</taxon>
        <taxon>Arthropoda</taxon>
        <taxon>Hexapoda</taxon>
        <taxon>Insecta</taxon>
        <taxon>Pterygota</taxon>
        <taxon>Neoptera</taxon>
        <taxon>Endopterygota</taxon>
        <taxon>Coleoptera</taxon>
        <taxon>Polyphaga</taxon>
        <taxon>Cucujiformia</taxon>
        <taxon>Curculionidae</taxon>
        <taxon>Dryophthorinae</taxon>
        <taxon>Sitophilus</taxon>
    </lineage>
</organism>
<keyword evidence="3 6" id="KW-0812">Transmembrane</keyword>
<feature type="transmembrane region" description="Helical" evidence="6">
    <location>
        <begin position="215"/>
        <end position="234"/>
    </location>
</feature>
<feature type="transmembrane region" description="Helical" evidence="6">
    <location>
        <begin position="475"/>
        <end position="499"/>
    </location>
</feature>
<evidence type="ECO:0000256" key="5">
    <source>
        <dbReference type="ARBA" id="ARBA00023136"/>
    </source>
</evidence>
<dbReference type="Pfam" id="PF07690">
    <property type="entry name" value="MFS_1"/>
    <property type="match status" value="1"/>
</dbReference>
<dbReference type="InterPro" id="IPR011701">
    <property type="entry name" value="MFS"/>
</dbReference>
<comment type="subcellular location">
    <subcellularLocation>
        <location evidence="1">Membrane</location>
        <topology evidence="1">Multi-pass membrane protein</topology>
    </subcellularLocation>
</comment>
<keyword evidence="8" id="KW-1185">Reference proteome</keyword>
<feature type="transmembrane region" description="Helical" evidence="6">
    <location>
        <begin position="48"/>
        <end position="72"/>
    </location>
</feature>
<proteinExistence type="predicted"/>
<dbReference type="Gene3D" id="1.20.1250.20">
    <property type="entry name" value="MFS general substrate transporter like domains"/>
    <property type="match status" value="1"/>
</dbReference>
<sequence length="533" mass="58194">METEVDFIDSRKASVISDVKSLSRRVSELDPATFEEAIAETKFGKFNLLLFVLAIPASLCTVFDTSTMSYTFVAAQCDLELSLDDKGLLNAVTYAGMISSAIIWGFLFDVLGRKKLLVIGFLVDSIFVFTSALTQNIALLLVTKYLQGFIINGPFAALSSYMSEFHSAKYRPMCQIIIGSCNSFGTAFLPLIAWLILPYKIDFFVGDYSFHSWNIFLLVSGLPAFTSGLFYMFLPESPKFLMTCGQNEKALEVLRRVYSINTGEPRGSYPIKLLIDETKLNGNSKHGGKVTAQRSTTQALKEGLQQIKPLFYPPHLAKVCLTCSIMFFSVMSLNMLRLWLPQIFQTMTDYQIMHDGASASLCTMLEIITPTNSSISGKCVVNTDNSTIYINSIIVGSTAICGYILVGTLIRLLGKKKILLVVQCLGGGFCIGMYFSQQPSVALACSAIFIACGSLSSNIVISVTVDLFPTTLRTLAIALGMMIGRIGALGGNLVFPFLIKSGCEPPFFVVGGFMIAAALLSLLLPNTDMQALQ</sequence>
<dbReference type="PANTHER" id="PTHR23511:SF36">
    <property type="entry name" value="EG:BACR7A4.13 PROTEIN-RELATED"/>
    <property type="match status" value="1"/>
</dbReference>
<evidence type="ECO:0000256" key="2">
    <source>
        <dbReference type="ARBA" id="ARBA00022448"/>
    </source>
</evidence>
<dbReference type="OrthoDB" id="3936150at2759"/>
<keyword evidence="4 6" id="KW-1133">Transmembrane helix</keyword>
<dbReference type="SUPFAM" id="SSF103473">
    <property type="entry name" value="MFS general substrate transporter"/>
    <property type="match status" value="1"/>
</dbReference>
<evidence type="ECO:0000259" key="7">
    <source>
        <dbReference type="PROSITE" id="PS50850"/>
    </source>
</evidence>
<dbReference type="PANTHER" id="PTHR23511">
    <property type="entry name" value="SYNAPTIC VESICLE GLYCOPROTEIN 2"/>
    <property type="match status" value="1"/>
</dbReference>
<dbReference type="FunFam" id="1.20.1250.20:FF:000232">
    <property type="entry name" value="Organic cation/carnitine transporter 7"/>
    <property type="match status" value="1"/>
</dbReference>
<feature type="transmembrane region" description="Helical" evidence="6">
    <location>
        <begin position="118"/>
        <end position="139"/>
    </location>
</feature>
<protein>
    <submittedName>
        <fullName evidence="9">Synaptic vesicle glycoprotein 2B-like</fullName>
    </submittedName>
</protein>
<dbReference type="AlphaFoldDB" id="A0A6J2Y2F5"/>
<feature type="domain" description="Major facilitator superfamily (MFS) profile" evidence="7">
    <location>
        <begin position="50"/>
        <end position="529"/>
    </location>
</feature>
<evidence type="ECO:0000256" key="3">
    <source>
        <dbReference type="ARBA" id="ARBA00022692"/>
    </source>
</evidence>
<dbReference type="InParanoid" id="A0A6J2Y2F5"/>